<dbReference type="EMBL" id="CP019082">
    <property type="protein sequence ID" value="APW59665.1"/>
    <property type="molecule type" value="Genomic_DNA"/>
</dbReference>
<accession>A0A1U7CL52</accession>
<dbReference type="RefSeq" id="WP_145951980.1">
    <property type="nucleotide sequence ID" value="NZ_CP019082.1"/>
</dbReference>
<reference evidence="2" key="1">
    <citation type="submission" date="2016-12" db="EMBL/GenBank/DDBJ databases">
        <title>Comparative genomics of four Isosphaeraceae planctomycetes: a common pool of plasmids and glycoside hydrolase genes.</title>
        <authorList>
            <person name="Ivanova A."/>
        </authorList>
    </citation>
    <scope>NUCLEOTIDE SEQUENCE [LARGE SCALE GENOMIC DNA]</scope>
    <source>
        <strain evidence="2">PX4</strain>
    </source>
</reference>
<protein>
    <submittedName>
        <fullName evidence="1">Uncharacterized protein</fullName>
    </submittedName>
</protein>
<sequence length="137" mass="15209">MDQKKLVSDEINAGTTLIQSVNETLPVQAAFWLYDTYEGQWFLYLASDRVTDANIVEGYGHVLRAYNESPSLYLDPLHVKLIPLKSPLAQEALASYERYPSTTVKRIYGWSFGGLTISGGYLYPPTITAPTPSPSTS</sequence>
<proteinExistence type="predicted"/>
<dbReference type="OrthoDB" id="287356at2"/>
<evidence type="ECO:0000313" key="1">
    <source>
        <dbReference type="EMBL" id="APW59665.1"/>
    </source>
</evidence>
<name>A0A1U7CL52_9BACT</name>
<dbReference type="KEGG" id="pbor:BSF38_01094"/>
<organism evidence="1 2">
    <name type="scientific">Paludisphaera borealis</name>
    <dbReference type="NCBI Taxonomy" id="1387353"/>
    <lineage>
        <taxon>Bacteria</taxon>
        <taxon>Pseudomonadati</taxon>
        <taxon>Planctomycetota</taxon>
        <taxon>Planctomycetia</taxon>
        <taxon>Isosphaerales</taxon>
        <taxon>Isosphaeraceae</taxon>
        <taxon>Paludisphaera</taxon>
    </lineage>
</organism>
<keyword evidence="2" id="KW-1185">Reference proteome</keyword>
<evidence type="ECO:0000313" key="2">
    <source>
        <dbReference type="Proteomes" id="UP000186309"/>
    </source>
</evidence>
<dbReference type="STRING" id="1387353.BSF38_01094"/>
<dbReference type="AlphaFoldDB" id="A0A1U7CL52"/>
<gene>
    <name evidence="1" type="ORF">BSF38_01094</name>
</gene>
<dbReference type="Proteomes" id="UP000186309">
    <property type="component" value="Chromosome"/>
</dbReference>